<dbReference type="Gene3D" id="3.40.50.2000">
    <property type="entry name" value="Glycogen Phosphorylase B"/>
    <property type="match status" value="2"/>
</dbReference>
<sequence length="379" mass="41993">MNQSRHVVCFQQRLTHYREAFFERARDFLVDRGISFHLVHGKPDAAALKINDRGHLSWAHEVEQLTFTFGSTSGVWVPMAKEVPTPELVIVPQENKLLANYAWLLRRPLGGPKVAFWGHGRNFQTDAPTGIREKWKQLLVGRVDWWFAYTQMTRDILVSDGYPDQRITVLDNAIDNEAFHADLAAVTEADLLPLRQIYGAGPLGLFCGSLYPDKRIDFMIAAADRIRAEVPGFSLVVIGDGPSAEEVRVAAKTRPWLHPVGVSKGRDKAAWFKLAGVVLNPGAVGLHIVDSFCAGVPMVTTADARHGPEMAYLESGKNGLVVAGEVAEYADAVVDLLQDRPRFEAMRSAALESASRYTLDNMVKNFCDGIERCLAAPKK</sequence>
<dbReference type="Proteomes" id="UP001597158">
    <property type="component" value="Unassembled WGS sequence"/>
</dbReference>
<dbReference type="PANTHER" id="PTHR45947">
    <property type="entry name" value="SULFOQUINOVOSYL TRANSFERASE SQD2"/>
    <property type="match status" value="1"/>
</dbReference>
<keyword evidence="2" id="KW-1185">Reference proteome</keyword>
<name>A0ABW3WDI9_9RHOO</name>
<dbReference type="SUPFAM" id="SSF53756">
    <property type="entry name" value="UDP-Glycosyltransferase/glycogen phosphorylase"/>
    <property type="match status" value="1"/>
</dbReference>
<reference evidence="2" key="1">
    <citation type="journal article" date="2019" name="Int. J. Syst. Evol. Microbiol.">
        <title>The Global Catalogue of Microorganisms (GCM) 10K type strain sequencing project: providing services to taxonomists for standard genome sequencing and annotation.</title>
        <authorList>
            <consortium name="The Broad Institute Genomics Platform"/>
            <consortium name="The Broad Institute Genome Sequencing Center for Infectious Disease"/>
            <person name="Wu L."/>
            <person name="Ma J."/>
        </authorList>
    </citation>
    <scope>NUCLEOTIDE SEQUENCE [LARGE SCALE GENOMIC DNA]</scope>
    <source>
        <strain evidence="2">CCUG 48884</strain>
    </source>
</reference>
<evidence type="ECO:0000313" key="1">
    <source>
        <dbReference type="EMBL" id="MFD1263991.1"/>
    </source>
</evidence>
<proteinExistence type="predicted"/>
<evidence type="ECO:0000313" key="2">
    <source>
        <dbReference type="Proteomes" id="UP001597158"/>
    </source>
</evidence>
<dbReference type="CDD" id="cd03801">
    <property type="entry name" value="GT4_PimA-like"/>
    <property type="match status" value="1"/>
</dbReference>
<dbReference type="Pfam" id="PF13692">
    <property type="entry name" value="Glyco_trans_1_4"/>
    <property type="match status" value="1"/>
</dbReference>
<dbReference type="InterPro" id="IPR050194">
    <property type="entry name" value="Glycosyltransferase_grp1"/>
</dbReference>
<keyword evidence="1" id="KW-0328">Glycosyltransferase</keyword>
<protein>
    <submittedName>
        <fullName evidence="1">Glycosyltransferase family 4 protein</fullName>
        <ecNumber evidence="1">2.4.-.-</ecNumber>
    </submittedName>
</protein>
<gene>
    <name evidence="1" type="ORF">ACFQ4M_10375</name>
</gene>
<dbReference type="RefSeq" id="WP_277832454.1">
    <property type="nucleotide sequence ID" value="NZ_JARQZE010000005.1"/>
</dbReference>
<dbReference type="EC" id="2.4.-.-" evidence="1"/>
<keyword evidence="1" id="KW-0808">Transferase</keyword>
<organism evidence="1 2">
    <name type="scientific">Thauera mechernichensis</name>
    <dbReference type="NCBI Taxonomy" id="82788"/>
    <lineage>
        <taxon>Bacteria</taxon>
        <taxon>Pseudomonadati</taxon>
        <taxon>Pseudomonadota</taxon>
        <taxon>Betaproteobacteria</taxon>
        <taxon>Rhodocyclales</taxon>
        <taxon>Zoogloeaceae</taxon>
        <taxon>Thauera</taxon>
    </lineage>
</organism>
<dbReference type="EMBL" id="JBHTMC010000020">
    <property type="protein sequence ID" value="MFD1263991.1"/>
    <property type="molecule type" value="Genomic_DNA"/>
</dbReference>
<dbReference type="GO" id="GO:0016757">
    <property type="term" value="F:glycosyltransferase activity"/>
    <property type="evidence" value="ECO:0007669"/>
    <property type="project" value="UniProtKB-KW"/>
</dbReference>
<accession>A0ABW3WDI9</accession>
<dbReference type="PANTHER" id="PTHR45947:SF3">
    <property type="entry name" value="SULFOQUINOVOSYL TRANSFERASE SQD2"/>
    <property type="match status" value="1"/>
</dbReference>
<comment type="caution">
    <text evidence="1">The sequence shown here is derived from an EMBL/GenBank/DDBJ whole genome shotgun (WGS) entry which is preliminary data.</text>
</comment>